<dbReference type="PANTHER" id="PTHR46401">
    <property type="entry name" value="GLYCOSYLTRANSFERASE WBBK-RELATED"/>
    <property type="match status" value="1"/>
</dbReference>
<dbReference type="Gene3D" id="3.40.50.2000">
    <property type="entry name" value="Glycogen Phosphorylase B"/>
    <property type="match status" value="2"/>
</dbReference>
<comment type="caution">
    <text evidence="4">The sequence shown here is derived from an EMBL/GenBank/DDBJ whole genome shotgun (WGS) entry which is preliminary data.</text>
</comment>
<evidence type="ECO:0000313" key="4">
    <source>
        <dbReference type="EMBL" id="OGY90186.1"/>
    </source>
</evidence>
<proteinExistence type="predicted"/>
<name>A0A1G2BN46_9BACT</name>
<keyword evidence="2" id="KW-0472">Membrane</keyword>
<dbReference type="PANTHER" id="PTHR46401:SF2">
    <property type="entry name" value="GLYCOSYLTRANSFERASE WBBK-RELATED"/>
    <property type="match status" value="1"/>
</dbReference>
<keyword evidence="2" id="KW-0812">Transmembrane</keyword>
<evidence type="ECO:0000256" key="2">
    <source>
        <dbReference type="SAM" id="Phobius"/>
    </source>
</evidence>
<keyword evidence="1" id="KW-0808">Transferase</keyword>
<dbReference type="Pfam" id="PF13439">
    <property type="entry name" value="Glyco_transf_4"/>
    <property type="match status" value="1"/>
</dbReference>
<dbReference type="GO" id="GO:0016757">
    <property type="term" value="F:glycosyltransferase activity"/>
    <property type="evidence" value="ECO:0007669"/>
    <property type="project" value="TreeGrafter"/>
</dbReference>
<evidence type="ECO:0000256" key="1">
    <source>
        <dbReference type="ARBA" id="ARBA00022679"/>
    </source>
</evidence>
<sequence length="370" mass="41566">MKKQELYYIANYRLPTDRAHGLQVMQMCSAFADTGVAVTLLAPLRSAESASLFEYYRMPKKFEIGFLSVWNLTGVIPYLGFWIQSCTFAVNVLRYVRAHRYTGVLYSRDQFSLFILSWFIRNPMVYEIHSLTDRILPMHRRVFRSASKIVAISGGLRDALVKAGVPKEKIVVAHDAVDPAFFERRGDKQPLRRSYDLPGDKRVVLYTGSLMSWKGVYTLVDAAQFLPADYAVVLVGGPAVDRLRLQKYAAAQKLNVVIRESLRHDQMPALMAAADVLVIPNSAKDPIGSSYTSPLKFFEYLASPNPIVASDVPSLREIGGSQQGVTYCVPDDPKALAASIMAIRAGASFIRDMSDYTWQRRAEYILGELW</sequence>
<dbReference type="AlphaFoldDB" id="A0A1G2BN46"/>
<dbReference type="Pfam" id="PF13692">
    <property type="entry name" value="Glyco_trans_1_4"/>
    <property type="match status" value="1"/>
</dbReference>
<reference evidence="4 5" key="1">
    <citation type="journal article" date="2016" name="Nat. Commun.">
        <title>Thousands of microbial genomes shed light on interconnected biogeochemical processes in an aquifer system.</title>
        <authorList>
            <person name="Anantharaman K."/>
            <person name="Brown C.T."/>
            <person name="Hug L.A."/>
            <person name="Sharon I."/>
            <person name="Castelle C.J."/>
            <person name="Probst A.J."/>
            <person name="Thomas B.C."/>
            <person name="Singh A."/>
            <person name="Wilkins M.J."/>
            <person name="Karaoz U."/>
            <person name="Brodie E.L."/>
            <person name="Williams K.H."/>
            <person name="Hubbard S.S."/>
            <person name="Banfield J.F."/>
        </authorList>
    </citation>
    <scope>NUCLEOTIDE SEQUENCE [LARGE SCALE GENOMIC DNA]</scope>
</reference>
<organism evidence="4 5">
    <name type="scientific">Candidatus Komeilibacteria bacterium RIFCSPHIGHO2_01_FULL_52_14</name>
    <dbReference type="NCBI Taxonomy" id="1798549"/>
    <lineage>
        <taxon>Bacteria</taxon>
        <taxon>Candidatus Komeiliibacteriota</taxon>
    </lineage>
</organism>
<feature type="transmembrane region" description="Helical" evidence="2">
    <location>
        <begin position="64"/>
        <end position="83"/>
    </location>
</feature>
<gene>
    <name evidence="4" type="ORF">A2677_04120</name>
</gene>
<evidence type="ECO:0000313" key="5">
    <source>
        <dbReference type="Proteomes" id="UP000177817"/>
    </source>
</evidence>
<keyword evidence="2" id="KW-1133">Transmembrane helix</keyword>
<dbReference type="Proteomes" id="UP000177817">
    <property type="component" value="Unassembled WGS sequence"/>
</dbReference>
<accession>A0A1G2BN46</accession>
<protein>
    <recommendedName>
        <fullName evidence="3">Glycosyltransferase subfamily 4-like N-terminal domain-containing protein</fullName>
    </recommendedName>
</protein>
<dbReference type="EMBL" id="MHKK01000015">
    <property type="protein sequence ID" value="OGY90186.1"/>
    <property type="molecule type" value="Genomic_DNA"/>
</dbReference>
<feature type="domain" description="Glycosyltransferase subfamily 4-like N-terminal" evidence="3">
    <location>
        <begin position="24"/>
        <end position="180"/>
    </location>
</feature>
<dbReference type="InterPro" id="IPR028098">
    <property type="entry name" value="Glyco_trans_4-like_N"/>
</dbReference>
<dbReference type="SUPFAM" id="SSF53756">
    <property type="entry name" value="UDP-Glycosyltransferase/glycogen phosphorylase"/>
    <property type="match status" value="1"/>
</dbReference>
<evidence type="ECO:0000259" key="3">
    <source>
        <dbReference type="Pfam" id="PF13439"/>
    </source>
</evidence>